<dbReference type="Pfam" id="PF08482">
    <property type="entry name" value="HrpB_C"/>
    <property type="match status" value="1"/>
</dbReference>
<dbReference type="GO" id="GO:0003676">
    <property type="term" value="F:nucleic acid binding"/>
    <property type="evidence" value="ECO:0007669"/>
    <property type="project" value="InterPro"/>
</dbReference>
<dbReference type="KEGG" id="dfi:AXF13_07260"/>
<evidence type="ECO:0000256" key="2">
    <source>
        <dbReference type="ARBA" id="ARBA00022801"/>
    </source>
</evidence>
<feature type="domain" description="Helicase ATP-binding" evidence="6">
    <location>
        <begin position="40"/>
        <end position="204"/>
    </location>
</feature>
<dbReference type="InterPro" id="IPR014001">
    <property type="entry name" value="Helicase_ATP-bd"/>
</dbReference>
<dbReference type="Proteomes" id="UP000069241">
    <property type="component" value="Chromosome"/>
</dbReference>
<evidence type="ECO:0000313" key="8">
    <source>
        <dbReference type="EMBL" id="AMD89931.1"/>
    </source>
</evidence>
<sequence>MSQIPSAPTPPASQEPSRRSCPPRPPWPPCPVDELRPELLRLLGSGGSLVLSAPPGAGKSSRVPLWLLGAPWLAGRKILLLEPRRVAARALGRYMARLLGEEPGHTVGWRMREESLIGPDTRIEVITEGVLIRLLQADPELPEAACVIFDEFHERSLQADLGLALCLESRAALRPDLRLLVMSATLDVQAVARLLGNCPGLSCAGRSFPVETRRQPLRGMGTPFGPELWRHTAAVILQLLREEPGSLLAFLPGAGEIRQVAALLESRLPPDARLCPLYGNLSAREQDAAIAPARPGTRKVVLATAIAETSLTIEGVRLVVDAGLARSARFDPSCGLSRLVTDRVSLAGAAQRAGRAGRTEPGICCRLWAKEEENGMRPQIRPEVLDADLSGLLLQLAVWGTGGPDGVSSLAWLDQPPAAGLAVARQTLCDLGALDNQGRATALGRNMAALPASPRLARLLLHGKERGHGALACCLAALLEERDPLPRAGREGNGETSSDLACRLDWLCRGRDVPEKTRPRRWARRLAGLLNVRQEIFETALADQDAVGPLLALAWPEWLAQRLPVPQPGQAGGQAMASFLLRSGRAAQLPVSDALARCEFLAVAAVSGNGSRGRIRLAAQLNRQQLEELFGSQISTEDSVSVSDDGAVLARRRQTLGSLLLRDEPLPRPDAGTCAEALCEFIRQGGPQILARLPWNDEIRQWRARVSLLHELDGDPWPDLSDAALLGHPETWLAPYLMDCAALRRLTSGRLLEALRAQLPYALARRLEQEAPDSWQVPSGAMRPIVYGEEGGPWLAAKLQELFGCEESPRIARGRIALTLRLNSPAGRPLQVTRDLAHFWRNGYQAVRAEMRGRYPKHPWPEDPLTATATALTKKKLAAENKA</sequence>
<dbReference type="Pfam" id="PF00271">
    <property type="entry name" value="Helicase_C"/>
    <property type="match status" value="1"/>
</dbReference>
<dbReference type="CDD" id="cd18791">
    <property type="entry name" value="SF2_C_RHA"/>
    <property type="match status" value="1"/>
</dbReference>
<gene>
    <name evidence="8" type="ORF">AXF13_07260</name>
</gene>
<dbReference type="InterPro" id="IPR027417">
    <property type="entry name" value="P-loop_NTPase"/>
</dbReference>
<proteinExistence type="predicted"/>
<dbReference type="NCBIfam" id="TIGR01970">
    <property type="entry name" value="DEAH_box_HrpB"/>
    <property type="match status" value="1"/>
</dbReference>
<dbReference type="SMART" id="SM00847">
    <property type="entry name" value="HA2"/>
    <property type="match status" value="1"/>
</dbReference>
<dbReference type="Pfam" id="PF04408">
    <property type="entry name" value="WHD_HA2"/>
    <property type="match status" value="1"/>
</dbReference>
<dbReference type="Gene3D" id="1.20.120.1080">
    <property type="match status" value="1"/>
</dbReference>
<evidence type="ECO:0000256" key="4">
    <source>
        <dbReference type="ARBA" id="ARBA00022840"/>
    </source>
</evidence>
<dbReference type="GO" id="GO:0004386">
    <property type="term" value="F:helicase activity"/>
    <property type="evidence" value="ECO:0007669"/>
    <property type="project" value="UniProtKB-KW"/>
</dbReference>
<dbReference type="PIRSF" id="PIRSF005496">
    <property type="entry name" value="ATP_hel_hrpB"/>
    <property type="match status" value="1"/>
</dbReference>
<accession>A0A109W474</accession>
<dbReference type="CDD" id="cd17990">
    <property type="entry name" value="DEXHc_HrpB"/>
    <property type="match status" value="1"/>
</dbReference>
<evidence type="ECO:0000256" key="1">
    <source>
        <dbReference type="ARBA" id="ARBA00022741"/>
    </source>
</evidence>
<feature type="region of interest" description="Disordered" evidence="5">
    <location>
        <begin position="1"/>
        <end position="30"/>
    </location>
</feature>
<organism evidence="8 9">
    <name type="scientific">Desulfovibrio fairfieldensis</name>
    <dbReference type="NCBI Taxonomy" id="44742"/>
    <lineage>
        <taxon>Bacteria</taxon>
        <taxon>Pseudomonadati</taxon>
        <taxon>Thermodesulfobacteriota</taxon>
        <taxon>Desulfovibrionia</taxon>
        <taxon>Desulfovibrionales</taxon>
        <taxon>Desulfovibrionaceae</taxon>
        <taxon>Desulfovibrio</taxon>
    </lineage>
</organism>
<dbReference type="InterPro" id="IPR011545">
    <property type="entry name" value="DEAD/DEAH_box_helicase_dom"/>
</dbReference>
<dbReference type="Pfam" id="PF00270">
    <property type="entry name" value="DEAD"/>
    <property type="match status" value="1"/>
</dbReference>
<dbReference type="SMART" id="SM00487">
    <property type="entry name" value="DEXDc"/>
    <property type="match status" value="1"/>
</dbReference>
<dbReference type="STRING" id="44742.AXF13_07260"/>
<dbReference type="InterPro" id="IPR013689">
    <property type="entry name" value="RNA_helicase_ATP-dep_HrpB_C"/>
</dbReference>
<dbReference type="InterPro" id="IPR048333">
    <property type="entry name" value="HA2_WH"/>
</dbReference>
<protein>
    <submittedName>
        <fullName evidence="8">ATP-dependent helicase</fullName>
    </submittedName>
</protein>
<dbReference type="PANTHER" id="PTHR43519:SF1">
    <property type="entry name" value="ATP-DEPENDENT RNA HELICASE HRPB"/>
    <property type="match status" value="1"/>
</dbReference>
<reference evidence="9" key="1">
    <citation type="submission" date="2016-02" db="EMBL/GenBank/DDBJ databases">
        <authorList>
            <person name="Holder M.E."/>
            <person name="Ajami N.J."/>
            <person name="Petrosino J.F."/>
        </authorList>
    </citation>
    <scope>NUCLEOTIDE SEQUENCE [LARGE SCALE GENOMIC DNA]</scope>
    <source>
        <strain evidence="9">CCUG 45958</strain>
    </source>
</reference>
<dbReference type="GO" id="GO:0016787">
    <property type="term" value="F:hydrolase activity"/>
    <property type="evidence" value="ECO:0007669"/>
    <property type="project" value="UniProtKB-KW"/>
</dbReference>
<dbReference type="PROSITE" id="PS51192">
    <property type="entry name" value="HELICASE_ATP_BIND_1"/>
    <property type="match status" value="1"/>
</dbReference>
<dbReference type="SUPFAM" id="SSF52540">
    <property type="entry name" value="P-loop containing nucleoside triphosphate hydrolases"/>
    <property type="match status" value="2"/>
</dbReference>
<evidence type="ECO:0000256" key="5">
    <source>
        <dbReference type="SAM" id="MobiDB-lite"/>
    </source>
</evidence>
<dbReference type="InterPro" id="IPR010225">
    <property type="entry name" value="HrpB"/>
</dbReference>
<dbReference type="InterPro" id="IPR007502">
    <property type="entry name" value="Helicase-assoc_dom"/>
</dbReference>
<evidence type="ECO:0000259" key="7">
    <source>
        <dbReference type="PROSITE" id="PS51194"/>
    </source>
</evidence>
<keyword evidence="1" id="KW-0547">Nucleotide-binding</keyword>
<keyword evidence="2" id="KW-0378">Hydrolase</keyword>
<dbReference type="Gene3D" id="3.40.50.300">
    <property type="entry name" value="P-loop containing nucleotide triphosphate hydrolases"/>
    <property type="match status" value="2"/>
</dbReference>
<dbReference type="PROSITE" id="PS51194">
    <property type="entry name" value="HELICASE_CTER"/>
    <property type="match status" value="1"/>
</dbReference>
<dbReference type="EMBL" id="CP014229">
    <property type="protein sequence ID" value="AMD89931.1"/>
    <property type="molecule type" value="Genomic_DNA"/>
</dbReference>
<keyword evidence="3 8" id="KW-0347">Helicase</keyword>
<dbReference type="SMART" id="SM00490">
    <property type="entry name" value="HELICc"/>
    <property type="match status" value="1"/>
</dbReference>
<evidence type="ECO:0000256" key="3">
    <source>
        <dbReference type="ARBA" id="ARBA00022806"/>
    </source>
</evidence>
<dbReference type="AlphaFoldDB" id="A0A109W474"/>
<evidence type="ECO:0000259" key="6">
    <source>
        <dbReference type="PROSITE" id="PS51192"/>
    </source>
</evidence>
<keyword evidence="9" id="KW-1185">Reference proteome</keyword>
<evidence type="ECO:0000313" key="9">
    <source>
        <dbReference type="Proteomes" id="UP000069241"/>
    </source>
</evidence>
<dbReference type="InterPro" id="IPR049614">
    <property type="entry name" value="HrpB_DEXH"/>
</dbReference>
<keyword evidence="4" id="KW-0067">ATP-binding</keyword>
<dbReference type="InterPro" id="IPR001650">
    <property type="entry name" value="Helicase_C-like"/>
</dbReference>
<dbReference type="PANTHER" id="PTHR43519">
    <property type="entry name" value="ATP-DEPENDENT RNA HELICASE HRPB"/>
    <property type="match status" value="1"/>
</dbReference>
<dbReference type="GO" id="GO:0005524">
    <property type="term" value="F:ATP binding"/>
    <property type="evidence" value="ECO:0007669"/>
    <property type="project" value="UniProtKB-KW"/>
</dbReference>
<feature type="domain" description="Helicase C-terminal" evidence="7">
    <location>
        <begin position="235"/>
        <end position="400"/>
    </location>
</feature>
<name>A0A109W474_9BACT</name>